<gene>
    <name evidence="3" type="ORF">ACFQ07_02670</name>
</gene>
<sequence length="155" mass="16473">ATLAVDGRQTPVLGGGGDGFWLGPTVLDHVTPEMDAYQDEIFGPVLSVVRTGSYDDAMKIIGDNPYGNGTAIFTNDGGAARRFQNEVEVGMVGINVPIPVPMAYYSFGGWKASLFGDSHAYGMEGVHFYTRTKAVTARWLDPSHGGVNLGFPTNG</sequence>
<evidence type="ECO:0000313" key="4">
    <source>
        <dbReference type="Proteomes" id="UP001597083"/>
    </source>
</evidence>
<accession>A0ABW3CBB8</accession>
<proteinExistence type="predicted"/>
<keyword evidence="4" id="KW-1185">Reference proteome</keyword>
<dbReference type="Pfam" id="PF00171">
    <property type="entry name" value="Aldedh"/>
    <property type="match status" value="1"/>
</dbReference>
<dbReference type="EMBL" id="JBHTIR010000256">
    <property type="protein sequence ID" value="MFD0851107.1"/>
    <property type="molecule type" value="Genomic_DNA"/>
</dbReference>
<feature type="non-terminal residue" evidence="3">
    <location>
        <position position="1"/>
    </location>
</feature>
<reference evidence="4" key="1">
    <citation type="journal article" date="2019" name="Int. J. Syst. Evol. Microbiol.">
        <title>The Global Catalogue of Microorganisms (GCM) 10K type strain sequencing project: providing services to taxonomists for standard genome sequencing and annotation.</title>
        <authorList>
            <consortium name="The Broad Institute Genomics Platform"/>
            <consortium name="The Broad Institute Genome Sequencing Center for Infectious Disease"/>
            <person name="Wu L."/>
            <person name="Ma J."/>
        </authorList>
    </citation>
    <scope>NUCLEOTIDE SEQUENCE [LARGE SCALE GENOMIC DNA]</scope>
    <source>
        <strain evidence="4">JCM 31696</strain>
    </source>
</reference>
<name>A0ABW3CBB8_9ACTN</name>
<dbReference type="PANTHER" id="PTHR43866:SF4">
    <property type="entry name" value="MALONATE-SEMIALDEHYDE DEHYDROGENASE"/>
    <property type="match status" value="1"/>
</dbReference>
<feature type="domain" description="Aldehyde dehydrogenase" evidence="2">
    <location>
        <begin position="11"/>
        <end position="135"/>
    </location>
</feature>
<dbReference type="InterPro" id="IPR010061">
    <property type="entry name" value="MeMal-semiAld_DH"/>
</dbReference>
<evidence type="ECO:0000313" key="3">
    <source>
        <dbReference type="EMBL" id="MFD0851107.1"/>
    </source>
</evidence>
<evidence type="ECO:0000256" key="1">
    <source>
        <dbReference type="ARBA" id="ARBA00023002"/>
    </source>
</evidence>
<dbReference type="Proteomes" id="UP001597083">
    <property type="component" value="Unassembled WGS sequence"/>
</dbReference>
<keyword evidence="1" id="KW-0560">Oxidoreductase</keyword>
<dbReference type="Gene3D" id="3.40.309.10">
    <property type="entry name" value="Aldehyde Dehydrogenase, Chain A, domain 2"/>
    <property type="match status" value="1"/>
</dbReference>
<dbReference type="InterPro" id="IPR015590">
    <property type="entry name" value="Aldehyde_DH_dom"/>
</dbReference>
<dbReference type="PANTHER" id="PTHR43866">
    <property type="entry name" value="MALONATE-SEMIALDEHYDE DEHYDROGENASE"/>
    <property type="match status" value="1"/>
</dbReference>
<organism evidence="3 4">
    <name type="scientific">Actinomadura adrarensis</name>
    <dbReference type="NCBI Taxonomy" id="1819600"/>
    <lineage>
        <taxon>Bacteria</taxon>
        <taxon>Bacillati</taxon>
        <taxon>Actinomycetota</taxon>
        <taxon>Actinomycetes</taxon>
        <taxon>Streptosporangiales</taxon>
        <taxon>Thermomonosporaceae</taxon>
        <taxon>Actinomadura</taxon>
    </lineage>
</organism>
<dbReference type="Gene3D" id="3.40.605.10">
    <property type="entry name" value="Aldehyde Dehydrogenase, Chain A, domain 1"/>
    <property type="match status" value="1"/>
</dbReference>
<dbReference type="InterPro" id="IPR016162">
    <property type="entry name" value="Ald_DH_N"/>
</dbReference>
<dbReference type="InterPro" id="IPR016163">
    <property type="entry name" value="Ald_DH_C"/>
</dbReference>
<dbReference type="SUPFAM" id="SSF53720">
    <property type="entry name" value="ALDH-like"/>
    <property type="match status" value="1"/>
</dbReference>
<evidence type="ECO:0000259" key="2">
    <source>
        <dbReference type="Pfam" id="PF00171"/>
    </source>
</evidence>
<comment type="caution">
    <text evidence="3">The sequence shown here is derived from an EMBL/GenBank/DDBJ whole genome shotgun (WGS) entry which is preliminary data.</text>
</comment>
<dbReference type="InterPro" id="IPR016161">
    <property type="entry name" value="Ald_DH/histidinol_DH"/>
</dbReference>
<protein>
    <submittedName>
        <fullName evidence="3">Aldehyde dehydrogenase family protein</fullName>
    </submittedName>
</protein>